<name>A0A4Q2T2A7_9HYPH</name>
<evidence type="ECO:0000313" key="4">
    <source>
        <dbReference type="Proteomes" id="UP000291088"/>
    </source>
</evidence>
<evidence type="ECO:0000259" key="2">
    <source>
        <dbReference type="PROSITE" id="PS50943"/>
    </source>
</evidence>
<dbReference type="OrthoDB" id="189170at2"/>
<dbReference type="InterPro" id="IPR011051">
    <property type="entry name" value="RmlC_Cupin_sf"/>
</dbReference>
<dbReference type="PANTHER" id="PTHR46797:SF10">
    <property type="entry name" value="BLR1115 PROTEIN"/>
    <property type="match status" value="1"/>
</dbReference>
<dbReference type="GO" id="GO:0003677">
    <property type="term" value="F:DNA binding"/>
    <property type="evidence" value="ECO:0007669"/>
    <property type="project" value="UniProtKB-KW"/>
</dbReference>
<dbReference type="Proteomes" id="UP000291088">
    <property type="component" value="Unassembled WGS sequence"/>
</dbReference>
<feature type="domain" description="HTH cro/C1-type" evidence="2">
    <location>
        <begin position="16"/>
        <end position="70"/>
    </location>
</feature>
<dbReference type="InterPro" id="IPR050807">
    <property type="entry name" value="TransReg_Diox_bact_type"/>
</dbReference>
<keyword evidence="4" id="KW-1185">Reference proteome</keyword>
<dbReference type="PANTHER" id="PTHR46797">
    <property type="entry name" value="HTH-TYPE TRANSCRIPTIONAL REGULATOR"/>
    <property type="match status" value="1"/>
</dbReference>
<dbReference type="AlphaFoldDB" id="A0A4Q2T2A7"/>
<comment type="caution">
    <text evidence="3">The sequence shown here is derived from an EMBL/GenBank/DDBJ whole genome shotgun (WGS) entry which is preliminary data.</text>
</comment>
<dbReference type="GO" id="GO:0003700">
    <property type="term" value="F:DNA-binding transcription factor activity"/>
    <property type="evidence" value="ECO:0007669"/>
    <property type="project" value="TreeGrafter"/>
</dbReference>
<dbReference type="InterPro" id="IPR010982">
    <property type="entry name" value="Lambda_DNA-bd_dom_sf"/>
</dbReference>
<keyword evidence="1" id="KW-0238">DNA-binding</keyword>
<sequence length="189" mass="20734">MSNIPDDLDRCLGERIRVERLSRGWSLSDLAERAGVSRAMIHKVERGESSPTAALLGRLAGALSLSVSTLVARAEASGRRLLRSDEQPVWTDPATGYRRRHVSPVVDMPLEIIEVELPPGAEVPYGAAAFTFLRQLVWVLDGALTFVEGETVHRLRQGDCLALGPPADCCFRNEGDRPCRYAVVLTKGR</sequence>
<proteinExistence type="predicted"/>
<evidence type="ECO:0000256" key="1">
    <source>
        <dbReference type="ARBA" id="ARBA00023125"/>
    </source>
</evidence>
<dbReference type="RefSeq" id="WP_129332462.1">
    <property type="nucleotide sequence ID" value="NZ_SDVB01000238.1"/>
</dbReference>
<reference evidence="3 4" key="1">
    <citation type="submission" date="2019-01" db="EMBL/GenBank/DDBJ databases">
        <authorList>
            <person name="Deng T."/>
        </authorList>
    </citation>
    <scope>NUCLEOTIDE SEQUENCE [LARGE SCALE GENOMIC DNA]</scope>
    <source>
        <strain evidence="3 4">F8825</strain>
    </source>
</reference>
<dbReference type="CDD" id="cd02209">
    <property type="entry name" value="cupin_XRE_C"/>
    <property type="match status" value="1"/>
</dbReference>
<dbReference type="Gene3D" id="1.10.260.40">
    <property type="entry name" value="lambda repressor-like DNA-binding domains"/>
    <property type="match status" value="1"/>
</dbReference>
<protein>
    <submittedName>
        <fullName evidence="3">XRE family transcriptional regulator</fullName>
    </submittedName>
</protein>
<organism evidence="3 4">
    <name type="scientific">Ciceribacter ferrooxidans</name>
    <dbReference type="NCBI Taxonomy" id="2509717"/>
    <lineage>
        <taxon>Bacteria</taxon>
        <taxon>Pseudomonadati</taxon>
        <taxon>Pseudomonadota</taxon>
        <taxon>Alphaproteobacteria</taxon>
        <taxon>Hyphomicrobiales</taxon>
        <taxon>Rhizobiaceae</taxon>
        <taxon>Ciceribacter</taxon>
    </lineage>
</organism>
<dbReference type="Pfam" id="PF01381">
    <property type="entry name" value="HTH_3"/>
    <property type="match status" value="1"/>
</dbReference>
<evidence type="ECO:0000313" key="3">
    <source>
        <dbReference type="EMBL" id="RYC12033.1"/>
    </source>
</evidence>
<dbReference type="PROSITE" id="PS50943">
    <property type="entry name" value="HTH_CROC1"/>
    <property type="match status" value="1"/>
</dbReference>
<accession>A0A4Q2T2A7</accession>
<dbReference type="InterPro" id="IPR014710">
    <property type="entry name" value="RmlC-like_jellyroll"/>
</dbReference>
<dbReference type="EMBL" id="SDVB01000238">
    <property type="protein sequence ID" value="RYC12033.1"/>
    <property type="molecule type" value="Genomic_DNA"/>
</dbReference>
<dbReference type="SMART" id="SM00530">
    <property type="entry name" value="HTH_XRE"/>
    <property type="match status" value="1"/>
</dbReference>
<dbReference type="InterPro" id="IPR001387">
    <property type="entry name" value="Cro/C1-type_HTH"/>
</dbReference>
<dbReference type="CDD" id="cd00093">
    <property type="entry name" value="HTH_XRE"/>
    <property type="match status" value="1"/>
</dbReference>
<dbReference type="Gene3D" id="2.60.120.10">
    <property type="entry name" value="Jelly Rolls"/>
    <property type="match status" value="1"/>
</dbReference>
<dbReference type="SUPFAM" id="SSF47413">
    <property type="entry name" value="lambda repressor-like DNA-binding domains"/>
    <property type="match status" value="1"/>
</dbReference>
<dbReference type="SUPFAM" id="SSF51182">
    <property type="entry name" value="RmlC-like cupins"/>
    <property type="match status" value="1"/>
</dbReference>
<gene>
    <name evidence="3" type="ORF">EUU22_13295</name>
</gene>
<dbReference type="GO" id="GO:0005829">
    <property type="term" value="C:cytosol"/>
    <property type="evidence" value="ECO:0007669"/>
    <property type="project" value="TreeGrafter"/>
</dbReference>